<dbReference type="PRINTS" id="PR00502">
    <property type="entry name" value="NUDIXFAMILY"/>
</dbReference>
<dbReference type="PROSITE" id="PS51462">
    <property type="entry name" value="NUDIX"/>
    <property type="match status" value="1"/>
</dbReference>
<dbReference type="InterPro" id="IPR020476">
    <property type="entry name" value="Nudix_hydrolase"/>
</dbReference>
<evidence type="ECO:0000259" key="13">
    <source>
        <dbReference type="PROSITE" id="PS51462"/>
    </source>
</evidence>
<dbReference type="GO" id="GO:0044715">
    <property type="term" value="F:8-oxo-dGDP phosphatase activity"/>
    <property type="evidence" value="ECO:0007669"/>
    <property type="project" value="TreeGrafter"/>
</dbReference>
<comment type="catalytic activity">
    <reaction evidence="10">
        <text>8-oxo-dGTP + H2O = 8-oxo-dGMP + diphosphate + H(+)</text>
        <dbReference type="Rhea" id="RHEA:31575"/>
        <dbReference type="ChEBI" id="CHEBI:15377"/>
        <dbReference type="ChEBI" id="CHEBI:15378"/>
        <dbReference type="ChEBI" id="CHEBI:33019"/>
        <dbReference type="ChEBI" id="CHEBI:63224"/>
        <dbReference type="ChEBI" id="CHEBI:77896"/>
        <dbReference type="EC" id="3.6.1.55"/>
    </reaction>
</comment>
<proteinExistence type="inferred from homology"/>
<dbReference type="InterPro" id="IPR020084">
    <property type="entry name" value="NUDIX_hydrolase_CS"/>
</dbReference>
<keyword evidence="9" id="KW-0234">DNA repair</keyword>
<dbReference type="GO" id="GO:0008413">
    <property type="term" value="F:8-oxo-7,8-dihydroguanosine triphosphate pyrophosphatase activity"/>
    <property type="evidence" value="ECO:0007669"/>
    <property type="project" value="TreeGrafter"/>
</dbReference>
<sequence>MKTIRVVAAVICDSMQAKRKIYATARGYGDYKGQWEFPGGKIEPGETPQQALKREIEEELDTEIAVGDLIGTLEYDYPTFHLSMDCFWCEVASGDLVLKEAEAARWLTKDDIDSVPWLPADQTILDVIRSSMQPVEPLHTSEYDNEPLQRG</sequence>
<comment type="cofactor">
    <cofactor evidence="1">
        <name>Mg(2+)</name>
        <dbReference type="ChEBI" id="CHEBI:18420"/>
    </cofactor>
</comment>
<evidence type="ECO:0000313" key="15">
    <source>
        <dbReference type="Proteomes" id="UP000733372"/>
    </source>
</evidence>
<dbReference type="InterPro" id="IPR047127">
    <property type="entry name" value="MutT-like"/>
</dbReference>
<dbReference type="PANTHER" id="PTHR47707:SF1">
    <property type="entry name" value="NUDIX HYDROLASE FAMILY PROTEIN"/>
    <property type="match status" value="1"/>
</dbReference>
<evidence type="ECO:0000313" key="14">
    <source>
        <dbReference type="EMBL" id="MBS5686873.1"/>
    </source>
</evidence>
<dbReference type="GO" id="GO:0035539">
    <property type="term" value="F:8-oxo-7,8-dihydrodeoxyguanosine triphosphate pyrophosphatase activity"/>
    <property type="evidence" value="ECO:0007669"/>
    <property type="project" value="UniProtKB-EC"/>
</dbReference>
<dbReference type="PROSITE" id="PS00893">
    <property type="entry name" value="NUDIX_BOX"/>
    <property type="match status" value="1"/>
</dbReference>
<evidence type="ECO:0000256" key="10">
    <source>
        <dbReference type="ARBA" id="ARBA00035861"/>
    </source>
</evidence>
<keyword evidence="5" id="KW-0479">Metal-binding</keyword>
<comment type="caution">
    <text evidence="14">The sequence shown here is derived from an EMBL/GenBank/DDBJ whole genome shotgun (WGS) entry which is preliminary data.</text>
</comment>
<keyword evidence="4" id="KW-0235">DNA replication</keyword>
<dbReference type="CDD" id="cd03425">
    <property type="entry name" value="NUDIX_MutT_NudA_like"/>
    <property type="match status" value="1"/>
</dbReference>
<evidence type="ECO:0000256" key="1">
    <source>
        <dbReference type="ARBA" id="ARBA00001946"/>
    </source>
</evidence>
<dbReference type="Gene3D" id="3.90.79.10">
    <property type="entry name" value="Nucleoside Triphosphate Pyrophosphohydrolase"/>
    <property type="match status" value="1"/>
</dbReference>
<keyword evidence="7 12" id="KW-0378">Hydrolase</keyword>
<evidence type="ECO:0000256" key="3">
    <source>
        <dbReference type="ARBA" id="ARBA00022457"/>
    </source>
</evidence>
<dbReference type="Proteomes" id="UP000733372">
    <property type="component" value="Unassembled WGS sequence"/>
</dbReference>
<protein>
    <recommendedName>
        <fullName evidence="11">8-oxo-dGTP diphosphatase</fullName>
        <ecNumber evidence="11">3.6.1.55</ecNumber>
    </recommendedName>
</protein>
<dbReference type="SUPFAM" id="SSF55811">
    <property type="entry name" value="Nudix"/>
    <property type="match status" value="1"/>
</dbReference>
<evidence type="ECO:0000256" key="5">
    <source>
        <dbReference type="ARBA" id="ARBA00022723"/>
    </source>
</evidence>
<evidence type="ECO:0000256" key="4">
    <source>
        <dbReference type="ARBA" id="ARBA00022705"/>
    </source>
</evidence>
<reference evidence="14" key="1">
    <citation type="submission" date="2021-02" db="EMBL/GenBank/DDBJ databases">
        <title>Infant gut strain persistence is associated with maternal origin, phylogeny, and functional potential including surface adhesion and iron acquisition.</title>
        <authorList>
            <person name="Lou Y.C."/>
        </authorList>
    </citation>
    <scope>NUCLEOTIDE SEQUENCE</scope>
    <source>
        <strain evidence="14">L3_101_367G1_dasL3_101_367G1_metabat.metabat.26</strain>
    </source>
</reference>
<keyword evidence="8" id="KW-0460">Magnesium</keyword>
<dbReference type="GO" id="GO:0006281">
    <property type="term" value="P:DNA repair"/>
    <property type="evidence" value="ECO:0007669"/>
    <property type="project" value="UniProtKB-KW"/>
</dbReference>
<dbReference type="EMBL" id="JAGZAM010000001">
    <property type="protein sequence ID" value="MBS5686873.1"/>
    <property type="molecule type" value="Genomic_DNA"/>
</dbReference>
<accession>A0A943FSJ3</accession>
<evidence type="ECO:0000256" key="12">
    <source>
        <dbReference type="RuleBase" id="RU003476"/>
    </source>
</evidence>
<dbReference type="PANTHER" id="PTHR47707">
    <property type="entry name" value="8-OXO-DGTP DIPHOSPHATASE"/>
    <property type="match status" value="1"/>
</dbReference>
<comment type="similarity">
    <text evidence="2 12">Belongs to the Nudix hydrolase family.</text>
</comment>
<evidence type="ECO:0000256" key="7">
    <source>
        <dbReference type="ARBA" id="ARBA00022801"/>
    </source>
</evidence>
<dbReference type="GO" id="GO:0044716">
    <property type="term" value="F:8-oxo-GDP phosphatase activity"/>
    <property type="evidence" value="ECO:0007669"/>
    <property type="project" value="TreeGrafter"/>
</dbReference>
<keyword evidence="3" id="KW-0515">Mutator protein</keyword>
<gene>
    <name evidence="14" type="ORF">KHW66_02010</name>
</gene>
<evidence type="ECO:0000256" key="9">
    <source>
        <dbReference type="ARBA" id="ARBA00023204"/>
    </source>
</evidence>
<keyword evidence="6" id="KW-0227">DNA damage</keyword>
<dbReference type="GO" id="GO:0046872">
    <property type="term" value="F:metal ion binding"/>
    <property type="evidence" value="ECO:0007669"/>
    <property type="project" value="UniProtKB-KW"/>
</dbReference>
<dbReference type="InterPro" id="IPR015797">
    <property type="entry name" value="NUDIX_hydrolase-like_dom_sf"/>
</dbReference>
<dbReference type="GO" id="GO:0006260">
    <property type="term" value="P:DNA replication"/>
    <property type="evidence" value="ECO:0007669"/>
    <property type="project" value="UniProtKB-KW"/>
</dbReference>
<organism evidence="14 15">
    <name type="scientific">Faecalibacterium prausnitzii</name>
    <dbReference type="NCBI Taxonomy" id="853"/>
    <lineage>
        <taxon>Bacteria</taxon>
        <taxon>Bacillati</taxon>
        <taxon>Bacillota</taxon>
        <taxon>Clostridia</taxon>
        <taxon>Eubacteriales</taxon>
        <taxon>Oscillospiraceae</taxon>
        <taxon>Faecalibacterium</taxon>
    </lineage>
</organism>
<evidence type="ECO:0000256" key="2">
    <source>
        <dbReference type="ARBA" id="ARBA00005582"/>
    </source>
</evidence>
<evidence type="ECO:0000256" key="6">
    <source>
        <dbReference type="ARBA" id="ARBA00022763"/>
    </source>
</evidence>
<dbReference type="AlphaFoldDB" id="A0A943FSJ3"/>
<dbReference type="RefSeq" id="WP_435142335.1">
    <property type="nucleotide sequence ID" value="NZ_CP170812.1"/>
</dbReference>
<evidence type="ECO:0000256" key="11">
    <source>
        <dbReference type="ARBA" id="ARBA00038905"/>
    </source>
</evidence>
<dbReference type="Pfam" id="PF00293">
    <property type="entry name" value="NUDIX"/>
    <property type="match status" value="1"/>
</dbReference>
<evidence type="ECO:0000256" key="8">
    <source>
        <dbReference type="ARBA" id="ARBA00022842"/>
    </source>
</evidence>
<name>A0A943FSJ3_9FIRM</name>
<feature type="domain" description="Nudix hydrolase" evidence="13">
    <location>
        <begin position="2"/>
        <end position="140"/>
    </location>
</feature>
<dbReference type="InterPro" id="IPR000086">
    <property type="entry name" value="NUDIX_hydrolase_dom"/>
</dbReference>
<dbReference type="EC" id="3.6.1.55" evidence="11"/>